<organism evidence="1 2">
    <name type="scientific">Dermatophagoides farinae</name>
    <name type="common">American house dust mite</name>
    <dbReference type="NCBI Taxonomy" id="6954"/>
    <lineage>
        <taxon>Eukaryota</taxon>
        <taxon>Metazoa</taxon>
        <taxon>Ecdysozoa</taxon>
        <taxon>Arthropoda</taxon>
        <taxon>Chelicerata</taxon>
        <taxon>Arachnida</taxon>
        <taxon>Acari</taxon>
        <taxon>Acariformes</taxon>
        <taxon>Sarcoptiformes</taxon>
        <taxon>Astigmata</taxon>
        <taxon>Psoroptidia</taxon>
        <taxon>Analgoidea</taxon>
        <taxon>Pyroglyphidae</taxon>
        <taxon>Dermatophagoidinae</taxon>
        <taxon>Dermatophagoides</taxon>
    </lineage>
</organism>
<proteinExistence type="predicted"/>
<protein>
    <submittedName>
        <fullName evidence="1">Uncharacterized protein</fullName>
    </submittedName>
</protein>
<reference evidence="1" key="1">
    <citation type="submission" date="2013-05" db="EMBL/GenBank/DDBJ databases">
        <authorList>
            <person name="Yim A.K.Y."/>
            <person name="Chan T.F."/>
            <person name="Ji K.M."/>
            <person name="Liu X.Y."/>
            <person name="Zhou J.W."/>
            <person name="Li R.Q."/>
            <person name="Yang K.Y."/>
            <person name="Li J."/>
            <person name="Li M."/>
            <person name="Law P.T.W."/>
            <person name="Wu Y.L."/>
            <person name="Cai Z.L."/>
            <person name="Qin H."/>
            <person name="Bao Y."/>
            <person name="Leung R.K.K."/>
            <person name="Ng P.K.S."/>
            <person name="Zou J."/>
            <person name="Zhong X.J."/>
            <person name="Ran P.X."/>
            <person name="Zhong N.S."/>
            <person name="Liu Z.G."/>
            <person name="Tsui S.K.W."/>
        </authorList>
    </citation>
    <scope>NUCLEOTIDE SEQUENCE</scope>
    <source>
        <strain evidence="1">Derf</strain>
        <tissue evidence="1">Whole organism</tissue>
    </source>
</reference>
<keyword evidence="2" id="KW-1185">Reference proteome</keyword>
<gene>
    <name evidence="1" type="ORF">DERF_009786</name>
</gene>
<comment type="caution">
    <text evidence="1">The sequence shown here is derived from an EMBL/GenBank/DDBJ whole genome shotgun (WGS) entry which is preliminary data.</text>
</comment>
<accession>A0A922HXB6</accession>
<sequence length="105" mass="12207">MAIKYKISAIGSTSSRQNTLRIAQEFKSKAVYRWHDYNIYKMKVMIVPVVITWDGLVTKIRPKTQYMTWLDHNRFSWNSILATILTSAMVSTDDIDQMMEAIGDK</sequence>
<evidence type="ECO:0000313" key="2">
    <source>
        <dbReference type="Proteomes" id="UP000790347"/>
    </source>
</evidence>
<dbReference type="Proteomes" id="UP000790347">
    <property type="component" value="Unassembled WGS sequence"/>
</dbReference>
<dbReference type="AlphaFoldDB" id="A0A922HXB6"/>
<evidence type="ECO:0000313" key="1">
    <source>
        <dbReference type="EMBL" id="KAH9511316.1"/>
    </source>
</evidence>
<dbReference type="EMBL" id="ASGP02000004">
    <property type="protein sequence ID" value="KAH9511316.1"/>
    <property type="molecule type" value="Genomic_DNA"/>
</dbReference>
<name>A0A922HXB6_DERFA</name>
<reference evidence="1" key="2">
    <citation type="journal article" date="2022" name="Res Sq">
        <title>Comparative Genomics Reveals Insights into the Divergent Evolution of Astigmatic Mites and Household Pest Adaptations.</title>
        <authorList>
            <person name="Xiong Q."/>
            <person name="Wan A.T.-Y."/>
            <person name="Liu X.-Y."/>
            <person name="Fung C.S.-H."/>
            <person name="Xiao X."/>
            <person name="Malainual N."/>
            <person name="Hou J."/>
            <person name="Wang L."/>
            <person name="Wang M."/>
            <person name="Yang K."/>
            <person name="Cui Y."/>
            <person name="Leung E."/>
            <person name="Nong W."/>
            <person name="Shin S.-K."/>
            <person name="Au S."/>
            <person name="Jeong K.Y."/>
            <person name="Chew F.T."/>
            <person name="Hui J."/>
            <person name="Leung T.F."/>
            <person name="Tungtrongchitr A."/>
            <person name="Zhong N."/>
            <person name="Liu Z."/>
            <person name="Tsui S."/>
        </authorList>
    </citation>
    <scope>NUCLEOTIDE SEQUENCE</scope>
    <source>
        <strain evidence="1">Derf</strain>
        <tissue evidence="1">Whole organism</tissue>
    </source>
</reference>